<dbReference type="Pfam" id="PF10096">
    <property type="entry name" value="DUF2334"/>
    <property type="match status" value="1"/>
</dbReference>
<gene>
    <name evidence="1" type="ORF">NJF43_12510</name>
</gene>
<dbReference type="EMBL" id="JAMYBS010000013">
    <property type="protein sequence ID" value="MCO7545576.1"/>
    <property type="molecule type" value="Genomic_DNA"/>
</dbReference>
<accession>A0AA42BDP2</accession>
<proteinExistence type="predicted"/>
<comment type="caution">
    <text evidence="1">The sequence shown here is derived from an EMBL/GenBank/DDBJ whole genome shotgun (WGS) entry which is preliminary data.</text>
</comment>
<dbReference type="Proteomes" id="UP001165292">
    <property type="component" value="Unassembled WGS sequence"/>
</dbReference>
<dbReference type="SUPFAM" id="SSF88713">
    <property type="entry name" value="Glycoside hydrolase/deacetylase"/>
    <property type="match status" value="1"/>
</dbReference>
<sequence length="254" mass="29066">MADRSVMLVLHDVAPETWADYRSFVAAVDALGPVPMTWLVVPDFHRRNRLGEHPQFCRMLEQRLARGDELVLHGFHHLDEAPMPRGPHEWFMRRVLTHEGEFYALSETDAARRLEQGMAMFRQFGWPLHGFVAPGWLLGAGARRALVATGLVYTSDVRQLRLLPDFTGIEAPSLVWSARSAWRRGLSRQVSERLLARHRQAAVLRLGIHPVDMRHEYSRRYWLDTLGRLLADGRTPMTKIDWLGSHALRLGAVA</sequence>
<dbReference type="InterPro" id="IPR018763">
    <property type="entry name" value="DUF2334"/>
</dbReference>
<dbReference type="RefSeq" id="WP_253163293.1">
    <property type="nucleotide sequence ID" value="NZ_DAMAGG010000013.1"/>
</dbReference>
<evidence type="ECO:0000313" key="1">
    <source>
        <dbReference type="EMBL" id="MCO7545576.1"/>
    </source>
</evidence>
<dbReference type="InterPro" id="IPR011330">
    <property type="entry name" value="Glyco_hydro/deAcase_b/a-brl"/>
</dbReference>
<reference evidence="1" key="1">
    <citation type="submission" date="2022-06" db="EMBL/GenBank/DDBJ databases">
        <title>Detection of beta-lactamases in bacteria of animal origin.</title>
        <authorList>
            <person name="Mlynarcik P."/>
            <person name="Zdarska V."/>
            <person name="Chudobova H."/>
            <person name="Prochazkova P."/>
            <person name="Hricova K."/>
            <person name="Mezerova K."/>
            <person name="Bardon J."/>
            <person name="Dolejska M."/>
            <person name="Sukkar I."/>
            <person name="Kolar M."/>
        </authorList>
    </citation>
    <scope>NUCLEOTIDE SEQUENCE</scope>
    <source>
        <strain evidence="1">S 300-3</strain>
    </source>
</reference>
<dbReference type="Gene3D" id="3.20.20.370">
    <property type="entry name" value="Glycoside hydrolase/deacetylase"/>
    <property type="match status" value="1"/>
</dbReference>
<dbReference type="AlphaFoldDB" id="A0AA42BDP2"/>
<evidence type="ECO:0000313" key="2">
    <source>
        <dbReference type="Proteomes" id="UP001165292"/>
    </source>
</evidence>
<name>A0AA42BDP2_9GAMM</name>
<dbReference type="GO" id="GO:0005975">
    <property type="term" value="P:carbohydrate metabolic process"/>
    <property type="evidence" value="ECO:0007669"/>
    <property type="project" value="InterPro"/>
</dbReference>
<protein>
    <submittedName>
        <fullName evidence="1">Polysaccharide deacetylase family protein</fullName>
    </submittedName>
</protein>
<dbReference type="CDD" id="cd11374">
    <property type="entry name" value="CE4_u10"/>
    <property type="match status" value="1"/>
</dbReference>
<organism evidence="1 2">
    <name type="scientific">Stutzerimonas nitrititolerans</name>
    <dbReference type="NCBI Taxonomy" id="2482751"/>
    <lineage>
        <taxon>Bacteria</taxon>
        <taxon>Pseudomonadati</taxon>
        <taxon>Pseudomonadota</taxon>
        <taxon>Gammaproteobacteria</taxon>
        <taxon>Pseudomonadales</taxon>
        <taxon>Pseudomonadaceae</taxon>
        <taxon>Stutzerimonas</taxon>
    </lineage>
</organism>